<name>A0AAV9XSX5_9CRYT</name>
<proteinExistence type="predicted"/>
<comment type="caution">
    <text evidence="2">The sequence shown here is derived from an EMBL/GenBank/DDBJ whole genome shotgun (WGS) entry which is preliminary data.</text>
</comment>
<dbReference type="SUPFAM" id="SSF140383">
    <property type="entry name" value="BSD domain-like"/>
    <property type="match status" value="1"/>
</dbReference>
<dbReference type="SMART" id="SM00751">
    <property type="entry name" value="BSD"/>
    <property type="match status" value="1"/>
</dbReference>
<organism evidence="2 3">
    <name type="scientific">Cryptosporidium xiaoi</name>
    <dbReference type="NCBI Taxonomy" id="659607"/>
    <lineage>
        <taxon>Eukaryota</taxon>
        <taxon>Sar</taxon>
        <taxon>Alveolata</taxon>
        <taxon>Apicomplexa</taxon>
        <taxon>Conoidasida</taxon>
        <taxon>Coccidia</taxon>
        <taxon>Eucoccidiorida</taxon>
        <taxon>Eimeriorina</taxon>
        <taxon>Cryptosporidiidae</taxon>
        <taxon>Cryptosporidium</taxon>
    </lineage>
</organism>
<feature type="domain" description="BSD" evidence="1">
    <location>
        <begin position="54"/>
        <end position="114"/>
    </location>
</feature>
<gene>
    <name evidence="2" type="ORF">RS030_81215</name>
</gene>
<dbReference type="EMBL" id="JAWDEY010000036">
    <property type="protein sequence ID" value="KAK6587812.1"/>
    <property type="molecule type" value="Genomic_DNA"/>
</dbReference>
<sequence length="129" mass="15245">MQDNVFPWFHIVQWSSEELPTNTVLKWNYKNIKEKVQGLTLNKHVFLSNCPVSIIENFSLDEDSPNCNFAFAEWAGALLMQIQELSDIRYQLVPSRMSEEIFWQRYFNAIRNIIIKDVSLINITEFDKV</sequence>
<dbReference type="InterPro" id="IPR005607">
    <property type="entry name" value="BSD_dom"/>
</dbReference>
<dbReference type="PROSITE" id="PS50858">
    <property type="entry name" value="BSD"/>
    <property type="match status" value="1"/>
</dbReference>
<evidence type="ECO:0000313" key="2">
    <source>
        <dbReference type="EMBL" id="KAK6587812.1"/>
    </source>
</evidence>
<reference evidence="2 3" key="1">
    <citation type="submission" date="2023-10" db="EMBL/GenBank/DDBJ databases">
        <title>Comparative genomics analysis reveals potential genetic determinants of host preference in Cryptosporidium xiaoi.</title>
        <authorList>
            <person name="Xiao L."/>
            <person name="Li J."/>
        </authorList>
    </citation>
    <scope>NUCLEOTIDE SEQUENCE [LARGE SCALE GENOMIC DNA]</scope>
    <source>
        <strain evidence="2 3">52996</strain>
    </source>
</reference>
<evidence type="ECO:0000259" key="1">
    <source>
        <dbReference type="PROSITE" id="PS50858"/>
    </source>
</evidence>
<dbReference type="Pfam" id="PF03909">
    <property type="entry name" value="BSD"/>
    <property type="match status" value="1"/>
</dbReference>
<dbReference type="Gene3D" id="1.10.3970.10">
    <property type="entry name" value="BSD domain"/>
    <property type="match status" value="1"/>
</dbReference>
<protein>
    <recommendedName>
        <fullName evidence="1">BSD domain-containing protein</fullName>
    </recommendedName>
</protein>
<evidence type="ECO:0000313" key="3">
    <source>
        <dbReference type="Proteomes" id="UP001311799"/>
    </source>
</evidence>
<keyword evidence="3" id="KW-1185">Reference proteome</keyword>
<dbReference type="InterPro" id="IPR035925">
    <property type="entry name" value="BSD_dom_sf"/>
</dbReference>
<dbReference type="Proteomes" id="UP001311799">
    <property type="component" value="Unassembled WGS sequence"/>
</dbReference>
<accession>A0AAV9XSX5</accession>
<dbReference type="AlphaFoldDB" id="A0AAV9XSX5"/>